<dbReference type="GeneID" id="40334240"/>
<gene>
    <name evidence="3" type="ORF">TraAM80_10307</name>
</gene>
<evidence type="ECO:0000313" key="4">
    <source>
        <dbReference type="Proteomes" id="UP000283634"/>
    </source>
</evidence>
<accession>A0A3R7KIZ0</accession>
<dbReference type="RefSeq" id="XP_029233252.1">
    <property type="nucleotide sequence ID" value="XM_029386938.1"/>
</dbReference>
<dbReference type="Proteomes" id="UP000283634">
    <property type="component" value="Unassembled WGS sequence"/>
</dbReference>
<evidence type="ECO:0000256" key="1">
    <source>
        <dbReference type="SAM" id="MobiDB-lite"/>
    </source>
</evidence>
<feature type="chain" id="PRO_5018660044" evidence="2">
    <location>
        <begin position="30"/>
        <end position="328"/>
    </location>
</feature>
<feature type="signal peptide" evidence="2">
    <location>
        <begin position="1"/>
        <end position="29"/>
    </location>
</feature>
<dbReference type="OMA" id="ESWCISA"/>
<comment type="caution">
    <text evidence="3">The sequence shown here is derived from an EMBL/GenBank/DDBJ whole genome shotgun (WGS) entry which is preliminary data.</text>
</comment>
<dbReference type="OrthoDB" id="247747at2759"/>
<feature type="compositionally biased region" description="Polar residues" evidence="1">
    <location>
        <begin position="256"/>
        <end position="273"/>
    </location>
</feature>
<feature type="compositionally biased region" description="Polar residues" evidence="1">
    <location>
        <begin position="192"/>
        <end position="209"/>
    </location>
</feature>
<dbReference type="PROSITE" id="PS51257">
    <property type="entry name" value="PROKAR_LIPOPROTEIN"/>
    <property type="match status" value="1"/>
</dbReference>
<feature type="region of interest" description="Disordered" evidence="1">
    <location>
        <begin position="175"/>
        <end position="307"/>
    </location>
</feature>
<keyword evidence="2" id="KW-0732">Signal</keyword>
<evidence type="ECO:0000256" key="2">
    <source>
        <dbReference type="SAM" id="SignalP"/>
    </source>
</evidence>
<proteinExistence type="predicted"/>
<name>A0A3R7KIZ0_TRYRA</name>
<reference evidence="3 4" key="1">
    <citation type="journal article" date="2018" name="BMC Genomics">
        <title>Genomic comparison of Trypanosoma conorhini and Trypanosoma rangeli to Trypanosoma cruzi strains of high and low virulence.</title>
        <authorList>
            <person name="Bradwell K.R."/>
            <person name="Koparde V.N."/>
            <person name="Matveyev A.V."/>
            <person name="Serrano M.G."/>
            <person name="Alves J.M."/>
            <person name="Parikh H."/>
            <person name="Huang B."/>
            <person name="Lee V."/>
            <person name="Espinosa-Alvarez O."/>
            <person name="Ortiz P.A."/>
            <person name="Costa-Martins A.G."/>
            <person name="Teixeira M.M."/>
            <person name="Buck G.A."/>
        </authorList>
    </citation>
    <scope>NUCLEOTIDE SEQUENCE [LARGE SCALE GENOMIC DNA]</scope>
    <source>
        <strain evidence="3 4">AM80</strain>
    </source>
</reference>
<sequence>MAMATVRRRAVWALAVLAVLCGCCFSVCGATPPKMNVKVEVSCPKEGEKISLRFSGDENSEWKECSKAVNYYRFRTAKTAAESSNDGDPICSLAESWCISALKEQQHLRPSAAEGSNVVVLTMNCTVDDGSALRKLSNGQIITLDGTDGKLLGRSGVCNLQDSPKIADAATLKRQTVGGQSFSPQPPAAPEVSSSVATQQDGTSASGSEVTEAPAAEQSVGTDSTGPHGTLSPPNGAAGPSKATGDSGADGHGGTQAPSTSAEPSGTSASNTPAGSDGESATTATTSSSPSGGKHTEGNADGSGTPTVWVRGTLLLLLTAALACAAGE</sequence>
<evidence type="ECO:0000313" key="3">
    <source>
        <dbReference type="EMBL" id="RNE95396.1"/>
    </source>
</evidence>
<dbReference type="AlphaFoldDB" id="A0A3R7KIZ0"/>
<organism evidence="3 4">
    <name type="scientific">Trypanosoma rangeli</name>
    <dbReference type="NCBI Taxonomy" id="5698"/>
    <lineage>
        <taxon>Eukaryota</taxon>
        <taxon>Discoba</taxon>
        <taxon>Euglenozoa</taxon>
        <taxon>Kinetoplastea</taxon>
        <taxon>Metakinetoplastina</taxon>
        <taxon>Trypanosomatida</taxon>
        <taxon>Trypanosomatidae</taxon>
        <taxon>Trypanosoma</taxon>
        <taxon>Herpetosoma</taxon>
    </lineage>
</organism>
<keyword evidence="4" id="KW-1185">Reference proteome</keyword>
<feature type="compositionally biased region" description="Low complexity" evidence="1">
    <location>
        <begin position="274"/>
        <end position="293"/>
    </location>
</feature>
<protein>
    <submittedName>
        <fullName evidence="3">Mucin-like glycoprotein</fullName>
    </submittedName>
</protein>
<dbReference type="EMBL" id="MKGL01000870">
    <property type="protein sequence ID" value="RNE95396.1"/>
    <property type="molecule type" value="Genomic_DNA"/>
</dbReference>